<sequence>MRTAIPEATEDVAAAHLGLAAALSGVDERLLHDGPLLQLTAAVERVGMLVDSWRVRLAGEVGARSRRELGDDRLSAKKGCRNGVELLARVTLASERTITQRMRLGAATRPRTALSGETLPAAFPEASTALRSGTLGYDSALAIVDTLDPIRGRVGDLNVELAETALVAAATGPTLESALPFGADEVRGQARVWESVLDEDGTIPAEERAMGARGISGGLTRDGLVHRKMALLPEIDAKFETLLNAYLSPRSKPTFADPDPDPDQPKDPRATAQARHDVFASLIDGAARSAAAPTMGGAAPTVLVSVRQADLAAGSGAGFIEGCEAPISLRAVEQFVCAGGLQHVLIGDDGRLVSLSSTDRVFNAAQRRAISLRDGGCIIPGCTIPAAWSEIHHVIAYRDGGETETCNGVLLCWFHHRTIETSGWHILMIGGVPFVKPPPWLRNGRSEADTPWRRSTKSRTQLADLLEQQRERQPVLVE</sequence>
<feature type="compositionally biased region" description="Basic and acidic residues" evidence="1">
    <location>
        <begin position="263"/>
        <end position="272"/>
    </location>
</feature>
<gene>
    <name evidence="3" type="ORF">GY24_03650</name>
</gene>
<evidence type="ECO:0000256" key="1">
    <source>
        <dbReference type="SAM" id="MobiDB-lite"/>
    </source>
</evidence>
<comment type="caution">
    <text evidence="3">The sequence shown here is derived from an EMBL/GenBank/DDBJ whole genome shotgun (WGS) entry which is preliminary data.</text>
</comment>
<dbReference type="CDD" id="cd00085">
    <property type="entry name" value="HNHc"/>
    <property type="match status" value="1"/>
</dbReference>
<organism evidence="3 4">
    <name type="scientific">Microterricola pindariensis</name>
    <dbReference type="NCBI Taxonomy" id="478010"/>
    <lineage>
        <taxon>Bacteria</taxon>
        <taxon>Bacillati</taxon>
        <taxon>Actinomycetota</taxon>
        <taxon>Actinomycetes</taxon>
        <taxon>Micrococcales</taxon>
        <taxon>Microbacteriaceae</taxon>
        <taxon>Microterricola</taxon>
    </lineage>
</organism>
<proteinExistence type="predicted"/>
<accession>A0ABX5AZV3</accession>
<feature type="domain" description="HNH nuclease" evidence="2">
    <location>
        <begin position="365"/>
        <end position="417"/>
    </location>
</feature>
<name>A0ABX5AZV3_9MICO</name>
<dbReference type="InterPro" id="IPR003870">
    <property type="entry name" value="DUF222"/>
</dbReference>
<dbReference type="EMBL" id="MPZN01000007">
    <property type="protein sequence ID" value="PPL19864.1"/>
    <property type="molecule type" value="Genomic_DNA"/>
</dbReference>
<dbReference type="Pfam" id="PF02720">
    <property type="entry name" value="DUF222"/>
    <property type="match status" value="1"/>
</dbReference>
<evidence type="ECO:0000313" key="3">
    <source>
        <dbReference type="EMBL" id="PPL19864.1"/>
    </source>
</evidence>
<dbReference type="InterPro" id="IPR003615">
    <property type="entry name" value="HNH_nuc"/>
</dbReference>
<dbReference type="RefSeq" id="WP_104474418.1">
    <property type="nucleotide sequence ID" value="NZ_MPZN01000007.1"/>
</dbReference>
<reference evidence="3 4" key="1">
    <citation type="journal article" date="2008" name="Int. J. Syst. Evol. Microbiol.">
        <title>Leifsonia pindariensis sp. nov., isolated from the Pindari glacier of the Indian Himalayas, and emended description of the genus Leifsonia.</title>
        <authorList>
            <person name="Reddy G.S."/>
            <person name="Prabagaran S.R."/>
            <person name="Shivaji S."/>
        </authorList>
    </citation>
    <scope>NUCLEOTIDE SEQUENCE [LARGE SCALE GENOMIC DNA]</scope>
    <source>
        <strain evidence="3 4">PON 10</strain>
    </source>
</reference>
<evidence type="ECO:0000313" key="4">
    <source>
        <dbReference type="Proteomes" id="UP000237755"/>
    </source>
</evidence>
<feature type="region of interest" description="Disordered" evidence="1">
    <location>
        <begin position="250"/>
        <end position="272"/>
    </location>
</feature>
<dbReference type="Proteomes" id="UP000237755">
    <property type="component" value="Unassembled WGS sequence"/>
</dbReference>
<evidence type="ECO:0000259" key="2">
    <source>
        <dbReference type="SMART" id="SM00507"/>
    </source>
</evidence>
<keyword evidence="4" id="KW-1185">Reference proteome</keyword>
<dbReference type="SMART" id="SM00507">
    <property type="entry name" value="HNHc"/>
    <property type="match status" value="1"/>
</dbReference>
<protein>
    <recommendedName>
        <fullName evidence="2">HNH nuclease domain-containing protein</fullName>
    </recommendedName>
</protein>